<evidence type="ECO:0000313" key="3">
    <source>
        <dbReference type="Proteomes" id="UP001521222"/>
    </source>
</evidence>
<evidence type="ECO:0000256" key="1">
    <source>
        <dbReference type="SAM" id="MobiDB-lite"/>
    </source>
</evidence>
<accession>A0ABR3S4I0</accession>
<feature type="region of interest" description="Disordered" evidence="1">
    <location>
        <begin position="1"/>
        <end position="157"/>
    </location>
</feature>
<evidence type="ECO:0000313" key="2">
    <source>
        <dbReference type="EMBL" id="KAL1611591.1"/>
    </source>
</evidence>
<feature type="compositionally biased region" description="Polar residues" evidence="1">
    <location>
        <begin position="110"/>
        <end position="125"/>
    </location>
</feature>
<feature type="compositionally biased region" description="Acidic residues" evidence="1">
    <location>
        <begin position="54"/>
        <end position="71"/>
    </location>
</feature>
<sequence>MSQSRRQSFNRPGSRSGYSPITPRSSHEFDRGSPAQHFDGARDNGGGLGNLADELGEWGSEDEEMESEFGEELEHPQEGVASIGTAVEHDGSTGAQGVVNLNGVRDSGVALQSSPSTQSRATLSPSAAIKTKKHARQRSLYDGSDYGDDSDLENEGVTPALEARMAAIESLARRGMEENGSASDEVVKRVTEHLRDLGSQIAIENGATRYAP</sequence>
<dbReference type="Proteomes" id="UP001521222">
    <property type="component" value="Unassembled WGS sequence"/>
</dbReference>
<organism evidence="2 3">
    <name type="scientific">Nothophoma quercina</name>
    <dbReference type="NCBI Taxonomy" id="749835"/>
    <lineage>
        <taxon>Eukaryota</taxon>
        <taxon>Fungi</taxon>
        <taxon>Dikarya</taxon>
        <taxon>Ascomycota</taxon>
        <taxon>Pezizomycotina</taxon>
        <taxon>Dothideomycetes</taxon>
        <taxon>Pleosporomycetidae</taxon>
        <taxon>Pleosporales</taxon>
        <taxon>Pleosporineae</taxon>
        <taxon>Didymellaceae</taxon>
        <taxon>Nothophoma</taxon>
    </lineage>
</organism>
<feature type="compositionally biased region" description="Acidic residues" evidence="1">
    <location>
        <begin position="145"/>
        <end position="154"/>
    </location>
</feature>
<keyword evidence="3" id="KW-1185">Reference proteome</keyword>
<protein>
    <submittedName>
        <fullName evidence="2">Uncharacterized protein</fullName>
    </submittedName>
</protein>
<name>A0ABR3S4I0_9PLEO</name>
<comment type="caution">
    <text evidence="2">The sequence shown here is derived from an EMBL/GenBank/DDBJ whole genome shotgun (WGS) entry which is preliminary data.</text>
</comment>
<feature type="compositionally biased region" description="Polar residues" evidence="1">
    <location>
        <begin position="1"/>
        <end position="24"/>
    </location>
</feature>
<gene>
    <name evidence="2" type="ORF">SLS59_000310</name>
</gene>
<dbReference type="EMBL" id="JAKIXB020000001">
    <property type="protein sequence ID" value="KAL1611591.1"/>
    <property type="molecule type" value="Genomic_DNA"/>
</dbReference>
<reference evidence="2 3" key="1">
    <citation type="submission" date="2024-02" db="EMBL/GenBank/DDBJ databases">
        <title>De novo assembly and annotation of 12 fungi associated with fruit tree decline syndrome in Ontario, Canada.</title>
        <authorList>
            <person name="Sulman M."/>
            <person name="Ellouze W."/>
            <person name="Ilyukhin E."/>
        </authorList>
    </citation>
    <scope>NUCLEOTIDE SEQUENCE [LARGE SCALE GENOMIC DNA]</scope>
    <source>
        <strain evidence="2 3">M97-236</strain>
    </source>
</reference>
<proteinExistence type="predicted"/>